<dbReference type="RefSeq" id="XP_024939918.1">
    <property type="nucleotide sequence ID" value="XM_025084150.1"/>
</dbReference>
<dbReference type="AlphaFoldDB" id="A0AAJ7W0F4"/>
<evidence type="ECO:0000313" key="3">
    <source>
        <dbReference type="RefSeq" id="XP_024939918.1"/>
    </source>
</evidence>
<protein>
    <submittedName>
        <fullName evidence="3 4">Uncharacterized protein LOC107266899 isoform X1</fullName>
    </submittedName>
</protein>
<feature type="compositionally biased region" description="Acidic residues" evidence="1">
    <location>
        <begin position="814"/>
        <end position="855"/>
    </location>
</feature>
<feature type="compositionally biased region" description="Acidic residues" evidence="1">
    <location>
        <begin position="156"/>
        <end position="166"/>
    </location>
</feature>
<feature type="compositionally biased region" description="Basic and acidic residues" evidence="1">
    <location>
        <begin position="120"/>
        <end position="130"/>
    </location>
</feature>
<gene>
    <name evidence="3 4" type="primary">LOC107266899</name>
</gene>
<feature type="compositionally biased region" description="Polar residues" evidence="1">
    <location>
        <begin position="283"/>
        <end position="298"/>
    </location>
</feature>
<dbReference type="InterPro" id="IPR013083">
    <property type="entry name" value="Znf_RING/FYVE/PHD"/>
</dbReference>
<feature type="compositionally biased region" description="Basic and acidic residues" evidence="1">
    <location>
        <begin position="699"/>
        <end position="716"/>
    </location>
</feature>
<dbReference type="Proteomes" id="UP000694920">
    <property type="component" value="Unplaced"/>
</dbReference>
<organism evidence="2 4">
    <name type="scientific">Cephus cinctus</name>
    <name type="common">Wheat stem sawfly</name>
    <dbReference type="NCBI Taxonomy" id="211228"/>
    <lineage>
        <taxon>Eukaryota</taxon>
        <taxon>Metazoa</taxon>
        <taxon>Ecdysozoa</taxon>
        <taxon>Arthropoda</taxon>
        <taxon>Hexapoda</taxon>
        <taxon>Insecta</taxon>
        <taxon>Pterygota</taxon>
        <taxon>Neoptera</taxon>
        <taxon>Endopterygota</taxon>
        <taxon>Hymenoptera</taxon>
        <taxon>Cephoidea</taxon>
        <taxon>Cephidae</taxon>
        <taxon>Cephus</taxon>
    </lineage>
</organism>
<evidence type="ECO:0000313" key="4">
    <source>
        <dbReference type="RefSeq" id="XP_024939919.1"/>
    </source>
</evidence>
<feature type="compositionally biased region" description="Polar residues" evidence="1">
    <location>
        <begin position="241"/>
        <end position="255"/>
    </location>
</feature>
<name>A0AAJ7W0F4_CEPCN</name>
<feature type="compositionally biased region" description="Basic and acidic residues" evidence="1">
    <location>
        <begin position="881"/>
        <end position="892"/>
    </location>
</feature>
<dbReference type="GeneID" id="107266899"/>
<feature type="compositionally biased region" description="Basic and acidic residues" evidence="1">
    <location>
        <begin position="1020"/>
        <end position="1041"/>
    </location>
</feature>
<feature type="compositionally biased region" description="Acidic residues" evidence="1">
    <location>
        <begin position="908"/>
        <end position="939"/>
    </location>
</feature>
<evidence type="ECO:0000313" key="2">
    <source>
        <dbReference type="Proteomes" id="UP000694920"/>
    </source>
</evidence>
<feature type="compositionally biased region" description="Basic and acidic residues" evidence="1">
    <location>
        <begin position="759"/>
        <end position="770"/>
    </location>
</feature>
<feature type="region of interest" description="Disordered" evidence="1">
    <location>
        <begin position="800"/>
        <end position="939"/>
    </location>
</feature>
<dbReference type="PANTHER" id="PTHR24102">
    <property type="entry name" value="PHD FINGER PROTEIN"/>
    <property type="match status" value="1"/>
</dbReference>
<feature type="compositionally biased region" description="Basic and acidic residues" evidence="1">
    <location>
        <begin position="168"/>
        <end position="181"/>
    </location>
</feature>
<dbReference type="RefSeq" id="XP_024939919.1">
    <property type="nucleotide sequence ID" value="XM_025084151.1"/>
</dbReference>
<proteinExistence type="predicted"/>
<dbReference type="Gene3D" id="3.30.40.10">
    <property type="entry name" value="Zinc/RING finger domain, C3HC4 (zinc finger)"/>
    <property type="match status" value="1"/>
</dbReference>
<feature type="compositionally biased region" description="Polar residues" evidence="1">
    <location>
        <begin position="605"/>
        <end position="632"/>
    </location>
</feature>
<feature type="compositionally biased region" description="Low complexity" evidence="1">
    <location>
        <begin position="267"/>
        <end position="282"/>
    </location>
</feature>
<evidence type="ECO:0000256" key="1">
    <source>
        <dbReference type="SAM" id="MobiDB-lite"/>
    </source>
</evidence>
<feature type="region of interest" description="Disordered" evidence="1">
    <location>
        <begin position="1006"/>
        <end position="1096"/>
    </location>
</feature>
<feature type="compositionally biased region" description="Basic and acidic residues" evidence="1">
    <location>
        <begin position="856"/>
        <end position="865"/>
    </location>
</feature>
<feature type="compositionally biased region" description="Basic and acidic residues" evidence="1">
    <location>
        <begin position="655"/>
        <end position="664"/>
    </location>
</feature>
<reference evidence="3 4" key="1">
    <citation type="submission" date="2025-04" db="UniProtKB">
        <authorList>
            <consortium name="RefSeq"/>
        </authorList>
    </citation>
    <scope>IDENTIFICATION</scope>
</reference>
<feature type="region of interest" description="Disordered" evidence="1">
    <location>
        <begin position="605"/>
        <end position="731"/>
    </location>
</feature>
<feature type="compositionally biased region" description="Basic and acidic residues" evidence="1">
    <location>
        <begin position="1049"/>
        <end position="1070"/>
    </location>
</feature>
<dbReference type="InterPro" id="IPR011011">
    <property type="entry name" value="Znf_FYVE_PHD"/>
</dbReference>
<feature type="compositionally biased region" description="Basic and acidic residues" evidence="1">
    <location>
        <begin position="141"/>
        <end position="150"/>
    </location>
</feature>
<sequence>MEISKSLQEEILSVQSKLKNAIRDHQICVGKLKDDPNNTDILGQIQEIQLHIVSLGRCQKQVVQRLRKEVEDFKADNVNGAKVSVASLLGINNNNHITNNNEDRSELAQSKEINGISRRTSKDDYEEVVHNGDVPSPTSQENDRAKERPYSVETISGEDEVIEVSLDENSHEKPEEDPVEKKIESMEQTTFLGNLGLITIDRFTELQNKRAERKRRSTANPQFVYSNWEIPTKRKRYSYLQSAGNAPQTRQTTARLNGPSPPPSKTSPPKSSSPSTRTPTKSLIPTQKATTRPNILRNAQESKVFPGKGKLENGSSQVQLPSAKSVQSVGSKAVHIPGLPSSLTIERIENDSSVCIHCRNPGTLTICDNCSANYHVSCHSVSPAPSRTCPKCAPKCKDREDGPAMSCKKDDELGSASYASGVAGKAGKDTEVHKATRGLYKTNAANKRQHLLSNVLSINQLPSSTFLIPITANTITTNAAGQEITSGINASINNNTTTTSTGTITCPTATDNREQFENTYPPVVLNQLTSQSSVSYVQSESQVSYAYQLSVNNSSNNGNSSNQSEKHQSYLIVKKISEPSGLHGKRGLQQQQQQYTAATIAATGNTSDLSSQSEIQDQSVSKHQQSSATNNESRIDDQSKVAHVQRSSNSGSCGKHTDAPHESIDNNNTRGRKKSANRSVPALHRLSPTETGYFAISGKHNDRPESSDTFNGRKSESVSQSGSSKHKELRIPQKRETILCINRDSKQQLGDDVSLEQLEVPRESNSKEDGVVVPDGCSARDRSRSNSLFYSLFSGHQRTDLVSGDTRSESRESPDDDDDDDDEDDDDDDDDADDDDDDDEDYIDDDDAEYDDEECAVLRKLDKDGNPQSISGKLECSVSGKHGEHVKLEEAHLPAPLRAKLTSVTTVDSDENGLLDEEEEEEDEEEDYDEPSDDPVACDEEEVEFECQQESLDSSEEHRHEIFTDEGKLPRTLIHQERTSMDTVLDKKFVLLEQFHNTGIKGTVGEMNYDVNQTKNSQRRTRDDDVHPRRNSADGDLERRLPGRSNLSELRRELSVPEDKADTERQDLVRPQHSKGSTHRFPDALEDSAEDSKDVIRTRSEIRERLGMNNTAVSTESMQVLEQFESVILNANDASDAAR</sequence>
<dbReference type="SUPFAM" id="SSF57903">
    <property type="entry name" value="FYVE/PHD zinc finger"/>
    <property type="match status" value="1"/>
</dbReference>
<feature type="region of interest" description="Disordered" evidence="1">
    <location>
        <begin position="241"/>
        <end position="298"/>
    </location>
</feature>
<dbReference type="PANTHER" id="PTHR24102:SF28">
    <property type="entry name" value="PHD-TYPE DOMAIN-CONTAINING PROTEIN"/>
    <property type="match status" value="1"/>
</dbReference>
<accession>A0AAJ7W0F4</accession>
<feature type="region of interest" description="Disordered" evidence="1">
    <location>
        <begin position="758"/>
        <end position="781"/>
    </location>
</feature>
<keyword evidence="2" id="KW-1185">Reference proteome</keyword>
<feature type="region of interest" description="Disordered" evidence="1">
    <location>
        <begin position="93"/>
        <end position="181"/>
    </location>
</feature>